<dbReference type="GO" id="GO:0005576">
    <property type="term" value="C:extracellular region"/>
    <property type="evidence" value="ECO:0007669"/>
    <property type="project" value="InterPro"/>
</dbReference>
<dbReference type="InterPro" id="IPR011099">
    <property type="entry name" value="Glyco_hydro_67_C"/>
</dbReference>
<keyword evidence="15" id="KW-1185">Reference proteome</keyword>
<dbReference type="RefSeq" id="WP_092037174.1">
    <property type="nucleotide sequence ID" value="NZ_FOOK01000008.1"/>
</dbReference>
<dbReference type="OrthoDB" id="339499at2"/>
<dbReference type="InterPro" id="IPR017853">
    <property type="entry name" value="GH"/>
</dbReference>
<dbReference type="GO" id="GO:0033939">
    <property type="term" value="F:xylan alpha-1,2-glucuronosidase activity"/>
    <property type="evidence" value="ECO:0007669"/>
    <property type="project" value="UniProtKB-EC"/>
</dbReference>
<proteinExistence type="inferred from homology"/>
<evidence type="ECO:0000256" key="5">
    <source>
        <dbReference type="ARBA" id="ARBA00023295"/>
    </source>
</evidence>
<evidence type="ECO:0000259" key="13">
    <source>
        <dbReference type="Pfam" id="PF07488"/>
    </source>
</evidence>
<accession>A0A1I2MET1</accession>
<dbReference type="SUPFAM" id="SSF51445">
    <property type="entry name" value="(Trans)glycosidases"/>
    <property type="match status" value="1"/>
</dbReference>
<keyword evidence="2 8" id="KW-0858">Xylan degradation</keyword>
<gene>
    <name evidence="14" type="ORF">SAMN04488025_10815</name>
</gene>
<comment type="similarity">
    <text evidence="1 8 10">Belongs to the glycosyl hydrolase 67 family.</text>
</comment>
<evidence type="ECO:0000256" key="7">
    <source>
        <dbReference type="ARBA" id="ARBA00052795"/>
    </source>
</evidence>
<dbReference type="GO" id="GO:2000886">
    <property type="term" value="P:glucuronoxylan catabolic process"/>
    <property type="evidence" value="ECO:0007669"/>
    <property type="project" value="UniProtKB-ARBA"/>
</dbReference>
<dbReference type="PANTHER" id="PTHR39207:SF1">
    <property type="entry name" value="ALPHA-GLUCURONIDASE A"/>
    <property type="match status" value="1"/>
</dbReference>
<keyword evidence="4 10" id="KW-0119">Carbohydrate metabolism</keyword>
<sequence length="693" mass="79622">MDFRRVEGDRETIGDYDPCWLRYERIEDEALAEQYRKWCGNLTVLGSSPILESARDELTAGISSLLGVAPALSRDLRDFPSLVLTASAEGRGWVDRRVWEGLDEEGYLLKTVERGGDAFLLLLGKTDRGALYGAFHLLRLMQTRRPLHSLEIVENPGNRLRMINHWDNLDGSVERGYAGKSLFFRKGRIVRRLDRIRDYARLLASAGINAISINNVNVGPDECRLITGSLLPDVARLADVFRAYGIRMFLSVNFASPMWIGGLSTADPLDPEVRRWWRERAEEIYRHIPDFGGFVVKADSEHQPGPLTYNRDHAEGANMLAEALRPHGGLVVWRCFVYNFQDWRDRSTDRARAAYDHFKPLDGRFVDNVVLQVKNGPMDFQVREPVSPLFGAMERTNQMLELQITQEYTGQQKDLCFLVPQWKEVLDFDTHAAGKGSTVKAIVGGKVFPCRHSGMAGVSNVGDDRNWTGHTLAQANLYGFGRLAWNPDLSAEEIAEEWVRLTFGHDSRVVETLRDMLLESWRVYELYTAPLGVGWMVKPGHHYGPDVDGYEYSYWGTYHYADHRGIGVDRTMKTGTGFTGQYFSPNRERFESLETCPDELLLFFHHVPYTHRLKSGETVIQHIYNTHFEGVERVEDFIRRWTRLKGKIDAERYEHVLSKLREQLENAREWRDVINAYFFRKSGIPDEKGRKIY</sequence>
<dbReference type="Gene3D" id="3.90.1330.10">
    <property type="entry name" value="Alpha-glucuronidase, C-terminal domain"/>
    <property type="match status" value="1"/>
</dbReference>
<feature type="domain" description="Alpha glucuronidase N-terminal" evidence="11">
    <location>
        <begin position="19"/>
        <end position="137"/>
    </location>
</feature>
<name>A0A1I2MET1_9BACL</name>
<dbReference type="AlphaFoldDB" id="A0A1I2MET1"/>
<feature type="domain" description="Glycosyl hydrolase family 67 C-terminal" evidence="12">
    <location>
        <begin position="468"/>
        <end position="690"/>
    </location>
</feature>
<dbReference type="EMBL" id="FOOK01000008">
    <property type="protein sequence ID" value="SFF89972.1"/>
    <property type="molecule type" value="Genomic_DNA"/>
</dbReference>
<dbReference type="InterPro" id="IPR011395">
    <property type="entry name" value="Glyco_hydro_67_aGlcAse"/>
</dbReference>
<dbReference type="Gene3D" id="3.20.20.80">
    <property type="entry name" value="Glycosidases"/>
    <property type="match status" value="1"/>
</dbReference>
<evidence type="ECO:0000256" key="4">
    <source>
        <dbReference type="ARBA" id="ARBA00023277"/>
    </source>
</evidence>
<evidence type="ECO:0000256" key="10">
    <source>
        <dbReference type="RuleBase" id="RU361198"/>
    </source>
</evidence>
<evidence type="ECO:0000259" key="12">
    <source>
        <dbReference type="Pfam" id="PF07477"/>
    </source>
</evidence>
<dbReference type="InterPro" id="IPR005154">
    <property type="entry name" value="Glyco_hydro_67_aGlcAse_N"/>
</dbReference>
<dbReference type="Pfam" id="PF07488">
    <property type="entry name" value="Glyco_hydro_67M"/>
    <property type="match status" value="1"/>
</dbReference>
<evidence type="ECO:0000256" key="2">
    <source>
        <dbReference type="ARBA" id="ARBA00022651"/>
    </source>
</evidence>
<dbReference type="PANTHER" id="PTHR39207">
    <property type="entry name" value="ALPHA-GLUCURONIDASE A"/>
    <property type="match status" value="1"/>
</dbReference>
<keyword evidence="3 8" id="KW-0378">Hydrolase</keyword>
<comment type="subunit">
    <text evidence="10">Homodimer.</text>
</comment>
<dbReference type="GO" id="GO:0046559">
    <property type="term" value="F:alpha-glucuronidase activity"/>
    <property type="evidence" value="ECO:0007669"/>
    <property type="project" value="InterPro"/>
</dbReference>
<evidence type="ECO:0000256" key="3">
    <source>
        <dbReference type="ARBA" id="ARBA00022801"/>
    </source>
</evidence>
<feature type="domain" description="Glycosyl hydrolase family 67 catalytic" evidence="13">
    <location>
        <begin position="141"/>
        <end position="467"/>
    </location>
</feature>
<dbReference type="Proteomes" id="UP000198661">
    <property type="component" value="Unassembled WGS sequence"/>
</dbReference>
<reference evidence="14 15" key="1">
    <citation type="submission" date="2016-10" db="EMBL/GenBank/DDBJ databases">
        <authorList>
            <person name="de Groot N.N."/>
        </authorList>
    </citation>
    <scope>NUCLEOTIDE SEQUENCE [LARGE SCALE GENOMIC DNA]</scope>
    <source>
        <strain evidence="14 15">DSM 44945</strain>
    </source>
</reference>
<dbReference type="InterPro" id="IPR037054">
    <property type="entry name" value="A-glucoronidase_C_sf"/>
</dbReference>
<feature type="active site" description="Proton acceptor" evidence="9">
    <location>
        <position position="407"/>
    </location>
</feature>
<dbReference type="InterPro" id="IPR029018">
    <property type="entry name" value="Hex-like_dom2"/>
</dbReference>
<protein>
    <recommendedName>
        <fullName evidence="10">Xylan alpha-1,2-glucuronidase</fullName>
        <ecNumber evidence="10">3.2.1.131</ecNumber>
    </recommendedName>
</protein>
<evidence type="ECO:0000256" key="9">
    <source>
        <dbReference type="PIRSR" id="PIRSR029900-1"/>
    </source>
</evidence>
<feature type="active site" description="Proton acceptor" evidence="9">
    <location>
        <position position="379"/>
    </location>
</feature>
<keyword evidence="6 10" id="KW-0624">Polysaccharide degradation</keyword>
<keyword evidence="5 8" id="KW-0326">Glycosidase</keyword>
<dbReference type="STRING" id="201973.SAMN04488025_10815"/>
<evidence type="ECO:0000256" key="6">
    <source>
        <dbReference type="ARBA" id="ARBA00023326"/>
    </source>
</evidence>
<evidence type="ECO:0000256" key="1">
    <source>
        <dbReference type="ARBA" id="ARBA00008833"/>
    </source>
</evidence>
<dbReference type="Gene3D" id="3.30.379.10">
    <property type="entry name" value="Chitobiase/beta-hexosaminidase domain 2-like"/>
    <property type="match status" value="1"/>
</dbReference>
<evidence type="ECO:0000256" key="8">
    <source>
        <dbReference type="PIRNR" id="PIRNR029900"/>
    </source>
</evidence>
<dbReference type="InterPro" id="IPR011100">
    <property type="entry name" value="Glyco_hydro_67_cat"/>
</dbReference>
<evidence type="ECO:0000259" key="11">
    <source>
        <dbReference type="Pfam" id="PF03648"/>
    </source>
</evidence>
<dbReference type="Pfam" id="PF07477">
    <property type="entry name" value="Glyco_hydro_67C"/>
    <property type="match status" value="1"/>
</dbReference>
<evidence type="ECO:0000313" key="14">
    <source>
        <dbReference type="EMBL" id="SFF89972.1"/>
    </source>
</evidence>
<organism evidence="14 15">
    <name type="scientific">Planifilum fulgidum</name>
    <dbReference type="NCBI Taxonomy" id="201973"/>
    <lineage>
        <taxon>Bacteria</taxon>
        <taxon>Bacillati</taxon>
        <taxon>Bacillota</taxon>
        <taxon>Bacilli</taxon>
        <taxon>Bacillales</taxon>
        <taxon>Thermoactinomycetaceae</taxon>
        <taxon>Planifilum</taxon>
    </lineage>
</organism>
<dbReference type="PIRSF" id="PIRSF029900">
    <property type="entry name" value="Alpha-glucuronds"/>
    <property type="match status" value="1"/>
</dbReference>
<dbReference type="Pfam" id="PF03648">
    <property type="entry name" value="Glyco_hydro_67N"/>
    <property type="match status" value="1"/>
</dbReference>
<comment type="catalytic activity">
    <reaction evidence="7 10">
        <text>Hydrolysis of (1-&gt;2)-alpha-D-(4-O-methyl)glucuronosyl links in the main chain of hardwood xylans.</text>
        <dbReference type="EC" id="3.2.1.131"/>
    </reaction>
</comment>
<feature type="active site" description="Proton donor" evidence="9">
    <location>
        <position position="301"/>
    </location>
</feature>
<evidence type="ECO:0000313" key="15">
    <source>
        <dbReference type="Proteomes" id="UP000198661"/>
    </source>
</evidence>
<dbReference type="SUPFAM" id="SSF55545">
    <property type="entry name" value="beta-N-acetylhexosaminidase-like domain"/>
    <property type="match status" value="1"/>
</dbReference>
<dbReference type="FunFam" id="3.20.20.80:FF:000096">
    <property type="entry name" value="Xylan alpha-1,2-glucuronidase"/>
    <property type="match status" value="1"/>
</dbReference>
<dbReference type="EC" id="3.2.1.131" evidence="10"/>